<feature type="non-terminal residue" evidence="1">
    <location>
        <position position="42"/>
    </location>
</feature>
<sequence>VIRYPSLYKNKGYGYPGLYIKKSDQTSNNSKGYIYCLPIEYL</sequence>
<protein>
    <submittedName>
        <fullName evidence="1">Uncharacterized protein</fullName>
    </submittedName>
</protein>
<organism evidence="1">
    <name type="scientific">uncultured Adhaeribacter sp</name>
    <dbReference type="NCBI Taxonomy" id="448109"/>
    <lineage>
        <taxon>Bacteria</taxon>
        <taxon>Pseudomonadati</taxon>
        <taxon>Bacteroidota</taxon>
        <taxon>Cytophagia</taxon>
        <taxon>Cytophagales</taxon>
        <taxon>Hymenobacteraceae</taxon>
        <taxon>Adhaeribacter</taxon>
        <taxon>environmental samples</taxon>
    </lineage>
</organism>
<proteinExistence type="predicted"/>
<feature type="non-terminal residue" evidence="1">
    <location>
        <position position="1"/>
    </location>
</feature>
<evidence type="ECO:0000313" key="1">
    <source>
        <dbReference type="EMBL" id="CAA9280449.1"/>
    </source>
</evidence>
<dbReference type="EMBL" id="CADCTJ010001026">
    <property type="protein sequence ID" value="CAA9280449.1"/>
    <property type="molecule type" value="Genomic_DNA"/>
</dbReference>
<accession>A0A6J4JHR5</accession>
<gene>
    <name evidence="1" type="ORF">AVDCRST_MAG95-3267</name>
</gene>
<dbReference type="AlphaFoldDB" id="A0A6J4JHR5"/>
<name>A0A6J4JHR5_9BACT</name>
<reference evidence="1" key="1">
    <citation type="submission" date="2020-02" db="EMBL/GenBank/DDBJ databases">
        <authorList>
            <person name="Meier V. D."/>
        </authorList>
    </citation>
    <scope>NUCLEOTIDE SEQUENCE</scope>
    <source>
        <strain evidence="1">AVDCRST_MAG95</strain>
    </source>
</reference>